<accession>A0A060R689</accession>
<dbReference type="Proteomes" id="UP000027616">
    <property type="component" value="Chromosome I"/>
</dbReference>
<dbReference type="STRING" id="1433126.BN938_0349"/>
<name>A0A060R689_9BACT</name>
<organism evidence="2 3">
    <name type="scientific">Mucinivorans hirudinis</name>
    <dbReference type="NCBI Taxonomy" id="1433126"/>
    <lineage>
        <taxon>Bacteria</taxon>
        <taxon>Pseudomonadati</taxon>
        <taxon>Bacteroidota</taxon>
        <taxon>Bacteroidia</taxon>
        <taxon>Bacteroidales</taxon>
        <taxon>Rikenellaceae</taxon>
        <taxon>Mucinivorans</taxon>
    </lineage>
</organism>
<dbReference type="HOGENOM" id="CLU_049873_14_2_10"/>
<gene>
    <name evidence="2" type="ORF">BN938_0349</name>
</gene>
<dbReference type="EMBL" id="HG934468">
    <property type="protein sequence ID" value="CDN30455.1"/>
    <property type="molecule type" value="Genomic_DNA"/>
</dbReference>
<dbReference type="KEGG" id="rbc:BN938_0349"/>
<dbReference type="InterPro" id="IPR008490">
    <property type="entry name" value="Transposase_InsH_N"/>
</dbReference>
<reference evidence="2 3" key="1">
    <citation type="journal article" date="2015" name="Genome Announc.">
        <title>Complete Genome Sequence of the Novel Leech Symbiont Mucinivorans hirudinis M3T.</title>
        <authorList>
            <person name="Nelson M.C."/>
            <person name="Bomar L."/>
            <person name="Graf J."/>
        </authorList>
    </citation>
    <scope>NUCLEOTIDE SEQUENCE [LARGE SCALE GENOMIC DNA]</scope>
    <source>
        <strain evidence="3">M3</strain>
    </source>
</reference>
<dbReference type="OrthoDB" id="1427753at2"/>
<feature type="domain" description="Transposase InsH N-terminal" evidence="1">
    <location>
        <begin position="21"/>
        <end position="88"/>
    </location>
</feature>
<protein>
    <submittedName>
        <fullName evidence="2">Mobile element protein</fullName>
    </submittedName>
</protein>
<dbReference type="eggNOG" id="COG3039">
    <property type="taxonomic scope" value="Bacteria"/>
</dbReference>
<dbReference type="Pfam" id="PF05598">
    <property type="entry name" value="DUF772"/>
    <property type="match status" value="1"/>
</dbReference>
<sequence length="88" mass="10135">MRKIQYKSTGIAGLFDHEQALERLSNKGNALERLSEVLDFEIFRELLEDSILTKEKKNNAGAKPYDVVMLFKILILQRYFGLSDGQVE</sequence>
<evidence type="ECO:0000313" key="2">
    <source>
        <dbReference type="EMBL" id="CDN30455.1"/>
    </source>
</evidence>
<proteinExistence type="predicted"/>
<evidence type="ECO:0000313" key="3">
    <source>
        <dbReference type="Proteomes" id="UP000027616"/>
    </source>
</evidence>
<dbReference type="AlphaFoldDB" id="A0A060R689"/>
<evidence type="ECO:0000259" key="1">
    <source>
        <dbReference type="Pfam" id="PF05598"/>
    </source>
</evidence>
<keyword evidence="3" id="KW-1185">Reference proteome</keyword>